<organism evidence="8 9">
    <name type="scientific">Lophiotrema nucula</name>
    <dbReference type="NCBI Taxonomy" id="690887"/>
    <lineage>
        <taxon>Eukaryota</taxon>
        <taxon>Fungi</taxon>
        <taxon>Dikarya</taxon>
        <taxon>Ascomycota</taxon>
        <taxon>Pezizomycotina</taxon>
        <taxon>Dothideomycetes</taxon>
        <taxon>Pleosporomycetidae</taxon>
        <taxon>Pleosporales</taxon>
        <taxon>Lophiotremataceae</taxon>
        <taxon>Lophiotrema</taxon>
    </lineage>
</organism>
<evidence type="ECO:0000256" key="6">
    <source>
        <dbReference type="ARBA" id="ARBA00023027"/>
    </source>
</evidence>
<keyword evidence="6" id="KW-0520">NAD</keyword>
<dbReference type="InterPro" id="IPR013149">
    <property type="entry name" value="ADH-like_C"/>
</dbReference>
<dbReference type="InterPro" id="IPR036291">
    <property type="entry name" value="NAD(P)-bd_dom_sf"/>
</dbReference>
<comment type="similarity">
    <text evidence="2">Belongs to the zinc-containing alcohol dehydrogenase family.</text>
</comment>
<sequence length="338" mass="36531">MKAGQWDPKQQKVVINDIPKPSAGPGQFLVKIQSASLCHSDLLMEMRPDETITLGHEGVGNIEAIDAAAEGKGFKVGDAIGFGYFIGCCFECEGCQVHNLRCETGKSRLQGFAVDGFFQEYAVVDWQNAIHLPKNLDMSRTAPLFCAGITAFHSVDSCELKPGQWLAVIGTGGLGQYAVQYAKAMGFKVIGLDVNDAQLQVAKDLGADAVFNSMTNKNYVEEIKKLTDGKGCHAAAVYSAAYAAYAGAPDVLRTGGLLMVIGIAPKGLDFINTFDLTTGRYRVKADSTSIPQRMPKAVEFTGKHSIQPEVEFNKIEDLPRMVADMHAGKADKRQVVIF</sequence>
<gene>
    <name evidence="8" type="ORF">BDV96DRAFT_351295</name>
</gene>
<keyword evidence="9" id="KW-1185">Reference proteome</keyword>
<dbReference type="SUPFAM" id="SSF50129">
    <property type="entry name" value="GroES-like"/>
    <property type="match status" value="1"/>
</dbReference>
<evidence type="ECO:0000256" key="4">
    <source>
        <dbReference type="ARBA" id="ARBA00022833"/>
    </source>
</evidence>
<evidence type="ECO:0000313" key="9">
    <source>
        <dbReference type="Proteomes" id="UP000799770"/>
    </source>
</evidence>
<dbReference type="InterPro" id="IPR011032">
    <property type="entry name" value="GroES-like_sf"/>
</dbReference>
<accession>A0A6A5ZJF0</accession>
<dbReference type="Gene3D" id="3.40.50.720">
    <property type="entry name" value="NAD(P)-binding Rossmann-like Domain"/>
    <property type="match status" value="1"/>
</dbReference>
<dbReference type="SMART" id="SM00829">
    <property type="entry name" value="PKS_ER"/>
    <property type="match status" value="1"/>
</dbReference>
<keyword evidence="4" id="KW-0862">Zinc</keyword>
<evidence type="ECO:0000256" key="1">
    <source>
        <dbReference type="ARBA" id="ARBA00001947"/>
    </source>
</evidence>
<dbReference type="PANTHER" id="PTHR42940:SF8">
    <property type="entry name" value="VACUOLAR PROTEIN SORTING-ASSOCIATED PROTEIN 11"/>
    <property type="match status" value="1"/>
</dbReference>
<dbReference type="AlphaFoldDB" id="A0A6A5ZJF0"/>
<feature type="domain" description="Enoyl reductase (ER)" evidence="7">
    <location>
        <begin position="9"/>
        <end position="336"/>
    </location>
</feature>
<dbReference type="SUPFAM" id="SSF51735">
    <property type="entry name" value="NAD(P)-binding Rossmann-fold domains"/>
    <property type="match status" value="1"/>
</dbReference>
<dbReference type="GO" id="GO:0018455">
    <property type="term" value="F:alcohol dehydrogenase [NAD(P)+] activity"/>
    <property type="evidence" value="ECO:0007669"/>
    <property type="project" value="UniProtKB-ARBA"/>
</dbReference>
<evidence type="ECO:0000256" key="2">
    <source>
        <dbReference type="ARBA" id="ARBA00008072"/>
    </source>
</evidence>
<dbReference type="OrthoDB" id="1879366at2759"/>
<name>A0A6A5ZJF0_9PLEO</name>
<comment type="cofactor">
    <cofactor evidence="1">
        <name>Zn(2+)</name>
        <dbReference type="ChEBI" id="CHEBI:29105"/>
    </cofactor>
</comment>
<evidence type="ECO:0000259" key="7">
    <source>
        <dbReference type="SMART" id="SM00829"/>
    </source>
</evidence>
<dbReference type="GO" id="GO:0046872">
    <property type="term" value="F:metal ion binding"/>
    <property type="evidence" value="ECO:0007669"/>
    <property type="project" value="UniProtKB-KW"/>
</dbReference>
<dbReference type="InterPro" id="IPR013154">
    <property type="entry name" value="ADH-like_N"/>
</dbReference>
<dbReference type="Gene3D" id="3.90.180.10">
    <property type="entry name" value="Medium-chain alcohol dehydrogenases, catalytic domain"/>
    <property type="match status" value="1"/>
</dbReference>
<dbReference type="Pfam" id="PF00107">
    <property type="entry name" value="ADH_zinc_N"/>
    <property type="match status" value="1"/>
</dbReference>
<dbReference type="EMBL" id="ML977315">
    <property type="protein sequence ID" value="KAF2119702.1"/>
    <property type="molecule type" value="Genomic_DNA"/>
</dbReference>
<dbReference type="PANTHER" id="PTHR42940">
    <property type="entry name" value="ALCOHOL DEHYDROGENASE 1-RELATED"/>
    <property type="match status" value="1"/>
</dbReference>
<dbReference type="Proteomes" id="UP000799770">
    <property type="component" value="Unassembled WGS sequence"/>
</dbReference>
<evidence type="ECO:0000256" key="5">
    <source>
        <dbReference type="ARBA" id="ARBA00023002"/>
    </source>
</evidence>
<protein>
    <submittedName>
        <fullName evidence="8">Alcohol dehydrogenase</fullName>
    </submittedName>
</protein>
<evidence type="ECO:0000256" key="3">
    <source>
        <dbReference type="ARBA" id="ARBA00022723"/>
    </source>
</evidence>
<dbReference type="InterPro" id="IPR020843">
    <property type="entry name" value="ER"/>
</dbReference>
<keyword evidence="3" id="KW-0479">Metal-binding</keyword>
<dbReference type="Pfam" id="PF08240">
    <property type="entry name" value="ADH_N"/>
    <property type="match status" value="1"/>
</dbReference>
<reference evidence="8" key="1">
    <citation type="journal article" date="2020" name="Stud. Mycol.">
        <title>101 Dothideomycetes genomes: a test case for predicting lifestyles and emergence of pathogens.</title>
        <authorList>
            <person name="Haridas S."/>
            <person name="Albert R."/>
            <person name="Binder M."/>
            <person name="Bloem J."/>
            <person name="Labutti K."/>
            <person name="Salamov A."/>
            <person name="Andreopoulos B."/>
            <person name="Baker S."/>
            <person name="Barry K."/>
            <person name="Bills G."/>
            <person name="Bluhm B."/>
            <person name="Cannon C."/>
            <person name="Castanera R."/>
            <person name="Culley D."/>
            <person name="Daum C."/>
            <person name="Ezra D."/>
            <person name="Gonzalez J."/>
            <person name="Henrissat B."/>
            <person name="Kuo A."/>
            <person name="Liang C."/>
            <person name="Lipzen A."/>
            <person name="Lutzoni F."/>
            <person name="Magnuson J."/>
            <person name="Mondo S."/>
            <person name="Nolan M."/>
            <person name="Ohm R."/>
            <person name="Pangilinan J."/>
            <person name="Park H.-J."/>
            <person name="Ramirez L."/>
            <person name="Alfaro M."/>
            <person name="Sun H."/>
            <person name="Tritt A."/>
            <person name="Yoshinaga Y."/>
            <person name="Zwiers L.-H."/>
            <person name="Turgeon B."/>
            <person name="Goodwin S."/>
            <person name="Spatafora J."/>
            <person name="Crous P."/>
            <person name="Grigoriev I."/>
        </authorList>
    </citation>
    <scope>NUCLEOTIDE SEQUENCE</scope>
    <source>
        <strain evidence="8">CBS 627.86</strain>
    </source>
</reference>
<dbReference type="FunFam" id="3.40.50.720:FF:000039">
    <property type="entry name" value="Alcohol dehydrogenase AdhP"/>
    <property type="match status" value="1"/>
</dbReference>
<proteinExistence type="inferred from homology"/>
<evidence type="ECO:0000313" key="8">
    <source>
        <dbReference type="EMBL" id="KAF2119702.1"/>
    </source>
</evidence>
<keyword evidence="5" id="KW-0560">Oxidoreductase</keyword>